<evidence type="ECO:0000313" key="3">
    <source>
        <dbReference type="EMBL" id="RMA43034.1"/>
    </source>
</evidence>
<dbReference type="RefSeq" id="WP_121896970.1">
    <property type="nucleotide sequence ID" value="NZ_RCNT01000002.1"/>
</dbReference>
<feature type="transmembrane region" description="Helical" evidence="1">
    <location>
        <begin position="182"/>
        <end position="202"/>
    </location>
</feature>
<evidence type="ECO:0000313" key="4">
    <source>
        <dbReference type="Proteomes" id="UP000281343"/>
    </source>
</evidence>
<keyword evidence="1" id="KW-0812">Transmembrane</keyword>
<accession>A0A3L9Y2G3</accession>
<dbReference type="AlphaFoldDB" id="A0A3L9Y2G3"/>
<keyword evidence="4" id="KW-1185">Reference proteome</keyword>
<protein>
    <submittedName>
        <fullName evidence="3">Fatty acid desaturase</fullName>
    </submittedName>
</protein>
<dbReference type="InterPro" id="IPR005804">
    <property type="entry name" value="FA_desaturase_dom"/>
</dbReference>
<feature type="transmembrane region" description="Helical" evidence="1">
    <location>
        <begin position="7"/>
        <end position="24"/>
    </location>
</feature>
<dbReference type="GO" id="GO:0006629">
    <property type="term" value="P:lipid metabolic process"/>
    <property type="evidence" value="ECO:0007669"/>
    <property type="project" value="InterPro"/>
</dbReference>
<organism evidence="3 4">
    <name type="scientific">Rhodophyticola porphyridii</name>
    <dbReference type="NCBI Taxonomy" id="1852017"/>
    <lineage>
        <taxon>Bacteria</taxon>
        <taxon>Pseudomonadati</taxon>
        <taxon>Pseudomonadota</taxon>
        <taxon>Alphaproteobacteria</taxon>
        <taxon>Rhodobacterales</taxon>
        <taxon>Roseobacteraceae</taxon>
        <taxon>Rhodophyticola</taxon>
    </lineage>
</organism>
<dbReference type="OrthoDB" id="784276at2"/>
<comment type="caution">
    <text evidence="3">The sequence shown here is derived from an EMBL/GenBank/DDBJ whole genome shotgun (WGS) entry which is preliminary data.</text>
</comment>
<dbReference type="Pfam" id="PF00487">
    <property type="entry name" value="FA_desaturase"/>
    <property type="match status" value="1"/>
</dbReference>
<gene>
    <name evidence="3" type="ORF">D9R08_05185</name>
</gene>
<keyword evidence="1" id="KW-0472">Membrane</keyword>
<proteinExistence type="predicted"/>
<name>A0A3L9Y2G3_9RHOB</name>
<evidence type="ECO:0000259" key="2">
    <source>
        <dbReference type="Pfam" id="PF00487"/>
    </source>
</evidence>
<dbReference type="EMBL" id="RCNT01000002">
    <property type="protein sequence ID" value="RMA43034.1"/>
    <property type="molecule type" value="Genomic_DNA"/>
</dbReference>
<reference evidence="3 4" key="1">
    <citation type="submission" date="2018-10" db="EMBL/GenBank/DDBJ databases">
        <authorList>
            <person name="Jung H.S."/>
            <person name="Jeon C.O."/>
        </authorList>
    </citation>
    <scope>NUCLEOTIDE SEQUENCE [LARGE SCALE GENOMIC DNA]</scope>
    <source>
        <strain evidence="3 4">MA-7-27</strain>
    </source>
</reference>
<dbReference type="Proteomes" id="UP000281343">
    <property type="component" value="Unassembled WGS sequence"/>
</dbReference>
<keyword evidence="1" id="KW-1133">Transmembrane helix</keyword>
<feature type="transmembrane region" description="Helical" evidence="1">
    <location>
        <begin position="156"/>
        <end position="176"/>
    </location>
</feature>
<sequence>MRVEWPTVLLIVLCYLGWLGAVFWLPTIWLPLAVLVAAFTIALQSSLQHEVTHGHPFAHRGLSEAAVFTSLNLCIPFIRFRDMHLEHHLDSNLTDPYDDPETNYLDPAVWDRLSAPVRVILSANNTLIGRLLLGPVVSQVAFMADDWRRIRQGDRAVLRAWGLHGLTVLPVLALVWMSPLPLWAYLLACYIGLATLKIRTFLEHRAHDRASGRTVIIEDRGVLAFLFLNNNFHVVHHMHPRLPWYRLPERYFADRDRYLQRNDGYLYRSYGQIFRRHLFRAKDPVPHPLWPRN</sequence>
<dbReference type="CDD" id="cd03509">
    <property type="entry name" value="DesA_FADS-like"/>
    <property type="match status" value="1"/>
</dbReference>
<feature type="transmembrane region" description="Helical" evidence="1">
    <location>
        <begin position="30"/>
        <end position="47"/>
    </location>
</feature>
<evidence type="ECO:0000256" key="1">
    <source>
        <dbReference type="SAM" id="Phobius"/>
    </source>
</evidence>
<feature type="domain" description="Fatty acid desaturase" evidence="2">
    <location>
        <begin position="29"/>
        <end position="262"/>
    </location>
</feature>